<dbReference type="GO" id="GO:0005524">
    <property type="term" value="F:ATP binding"/>
    <property type="evidence" value="ECO:0007669"/>
    <property type="project" value="InterPro"/>
</dbReference>
<dbReference type="GO" id="GO:0005634">
    <property type="term" value="C:nucleus"/>
    <property type="evidence" value="ECO:0007669"/>
    <property type="project" value="TreeGrafter"/>
</dbReference>
<dbReference type="OrthoDB" id="1668230at2759"/>
<dbReference type="PROSITE" id="PS50086">
    <property type="entry name" value="TBC_RABGAP"/>
    <property type="match status" value="1"/>
</dbReference>
<organism evidence="4 5">
    <name type="scientific">Catenaria anguillulae PL171</name>
    <dbReference type="NCBI Taxonomy" id="765915"/>
    <lineage>
        <taxon>Eukaryota</taxon>
        <taxon>Fungi</taxon>
        <taxon>Fungi incertae sedis</taxon>
        <taxon>Blastocladiomycota</taxon>
        <taxon>Blastocladiomycetes</taxon>
        <taxon>Blastocladiales</taxon>
        <taxon>Catenariaceae</taxon>
        <taxon>Catenaria</taxon>
    </lineage>
</organism>
<dbReference type="GO" id="GO:0004672">
    <property type="term" value="F:protein kinase activity"/>
    <property type="evidence" value="ECO:0007669"/>
    <property type="project" value="InterPro"/>
</dbReference>
<evidence type="ECO:0008006" key="6">
    <source>
        <dbReference type="Google" id="ProtNLM"/>
    </source>
</evidence>
<dbReference type="PANTHER" id="PTHR24345">
    <property type="entry name" value="SERINE/THREONINE-PROTEIN KINASE PLK"/>
    <property type="match status" value="1"/>
</dbReference>
<dbReference type="PANTHER" id="PTHR24345:SF87">
    <property type="entry name" value="TBC1 DOMAIN CONTAINING KINASE"/>
    <property type="match status" value="1"/>
</dbReference>
<dbReference type="EMBL" id="MCFL01000035">
    <property type="protein sequence ID" value="ORZ33465.1"/>
    <property type="molecule type" value="Genomic_DNA"/>
</dbReference>
<evidence type="ECO:0000259" key="2">
    <source>
        <dbReference type="PROSITE" id="PS50011"/>
    </source>
</evidence>
<dbReference type="Pfam" id="PF00566">
    <property type="entry name" value="RabGAP-TBC"/>
    <property type="match status" value="1"/>
</dbReference>
<protein>
    <recommendedName>
        <fullName evidence="6">Rab-GTPase-TBC domain-domain-containing protein</fullName>
    </recommendedName>
</protein>
<dbReference type="SMART" id="SM00220">
    <property type="entry name" value="S_TKc"/>
    <property type="match status" value="1"/>
</dbReference>
<accession>A0A1Y2HG02</accession>
<dbReference type="SUPFAM" id="SSF56112">
    <property type="entry name" value="Protein kinase-like (PK-like)"/>
    <property type="match status" value="1"/>
</dbReference>
<dbReference type="Proteomes" id="UP000193411">
    <property type="component" value="Unassembled WGS sequence"/>
</dbReference>
<evidence type="ECO:0000313" key="5">
    <source>
        <dbReference type="Proteomes" id="UP000193411"/>
    </source>
</evidence>
<feature type="domain" description="Rab-GAP TBC" evidence="3">
    <location>
        <begin position="517"/>
        <end position="711"/>
    </location>
</feature>
<dbReference type="SMART" id="SM00164">
    <property type="entry name" value="TBC"/>
    <property type="match status" value="1"/>
</dbReference>
<dbReference type="AlphaFoldDB" id="A0A1Y2HG02"/>
<sequence length="923" mass="99777">MSTMHSNSTHDFSFFAHLRNPFPAPAPASAQVPVTGAQPADNDSSSASAAAATATATTTVTCAVVSLDLSPSIPAANLPDTFSVVASNFVTARHVSQSHPALCQLVDCVRGHVSNSRRVYLVQEAHPKTLSSLLLSLSGPGAGGGGGNGSGSGVRDHGRLLRWSHTILSGLAFLHAHGIQHRNLHLHNIFHISASSAGADKSSSSDSDPYDGDKDADDQVKLFNFATYYVTNNGQFVASPVTSFTVQPPEVLLLPSSLDSLSFPSFKADTWAFGLLLWHLYFGSPLLPTADPRLVFATLADFCKQPQTAIKTYIAQRLQRINLTRPHLAVDIENDPIVQLISAALVVDPKLRPMPCDLLLNHPVFHQNSPRPLTATMGSTDQRTNLRVLFHLWLSTGGNLDSEYMRATGAASRPALLELPFELRIGTSASSSSSLLTKISGSHLAGHDRFPFPLNFKPILESIWHLTPTVAYSSPATSSTDTQSQFQRIQLLTSLLLTYPLSLPTLQSTLHALPANSLPPLLRSDIWLALLNVTGPVSLMFAAHDHPPATSTPADDVLTRQLDADTQRCHTYHPHLSSPAGQVHLQRLIRAWLHAHPDKVYWQGFDSVCAVFASLFPGDHLLPYAFAALEGFVARYLEAYLGADNQAALNAYFARLKALVMYLDPELGAHMLDAIGLTFDLFAVPWGLTACAHVLPLPLVYLVWDHLLVHQHDQHAFLLHVLVACLRAPTVRPGIMQARAFDEAVHRIVDVSLREVASGLEGAKRESKAMPRSVHLGLMRDGEVGADVVMRISLADVVEVGDNVRVIDVRFESAPPQGSQHIKSSTFVPPANLHAIENILKQQRLNKRITVVRSLDAAEASKACARLISWGIAGVCWLEEDGKVDGEVVARDKDKVCTCTPTAISLPAAGGGGGHVTVYKCTH</sequence>
<feature type="domain" description="Protein kinase" evidence="2">
    <location>
        <begin position="37"/>
        <end position="365"/>
    </location>
</feature>
<keyword evidence="5" id="KW-1185">Reference proteome</keyword>
<dbReference type="SUPFAM" id="SSF47923">
    <property type="entry name" value="Ypt/Rab-GAP domain of gyp1p"/>
    <property type="match status" value="2"/>
</dbReference>
<dbReference type="InterPro" id="IPR011009">
    <property type="entry name" value="Kinase-like_dom_sf"/>
</dbReference>
<comment type="caution">
    <text evidence="4">The sequence shown here is derived from an EMBL/GenBank/DDBJ whole genome shotgun (WGS) entry which is preliminary data.</text>
</comment>
<dbReference type="InterPro" id="IPR035969">
    <property type="entry name" value="Rab-GAP_TBC_sf"/>
</dbReference>
<dbReference type="Gene3D" id="1.10.510.10">
    <property type="entry name" value="Transferase(Phosphotransferase) domain 1"/>
    <property type="match status" value="1"/>
</dbReference>
<dbReference type="Gene3D" id="1.10.8.270">
    <property type="entry name" value="putative rabgap domain of human tbc1 domain family member 14 like domains"/>
    <property type="match status" value="1"/>
</dbReference>
<evidence type="ECO:0000256" key="1">
    <source>
        <dbReference type="SAM" id="MobiDB-lite"/>
    </source>
</evidence>
<dbReference type="InterPro" id="IPR000719">
    <property type="entry name" value="Prot_kinase_dom"/>
</dbReference>
<reference evidence="4 5" key="1">
    <citation type="submission" date="2016-07" db="EMBL/GenBank/DDBJ databases">
        <title>Pervasive Adenine N6-methylation of Active Genes in Fungi.</title>
        <authorList>
            <consortium name="DOE Joint Genome Institute"/>
            <person name="Mondo S.J."/>
            <person name="Dannebaum R.O."/>
            <person name="Kuo R.C."/>
            <person name="Labutti K."/>
            <person name="Haridas S."/>
            <person name="Kuo A."/>
            <person name="Salamov A."/>
            <person name="Ahrendt S.R."/>
            <person name="Lipzen A."/>
            <person name="Sullivan W."/>
            <person name="Andreopoulos W.B."/>
            <person name="Clum A."/>
            <person name="Lindquist E."/>
            <person name="Daum C."/>
            <person name="Ramamoorthy G.K."/>
            <person name="Gryganskyi A."/>
            <person name="Culley D."/>
            <person name="Magnuson J.K."/>
            <person name="James T.Y."/>
            <person name="O'Malley M.A."/>
            <person name="Stajich J.E."/>
            <person name="Spatafora J.W."/>
            <person name="Visel A."/>
            <person name="Grigoriev I.V."/>
        </authorList>
    </citation>
    <scope>NUCLEOTIDE SEQUENCE [LARGE SCALE GENOMIC DNA]</scope>
    <source>
        <strain evidence="4 5">PL171</strain>
    </source>
</reference>
<name>A0A1Y2HG02_9FUNG</name>
<dbReference type="InterPro" id="IPR000195">
    <property type="entry name" value="Rab-GAP-TBC_dom"/>
</dbReference>
<proteinExistence type="predicted"/>
<dbReference type="Pfam" id="PF00069">
    <property type="entry name" value="Pkinase"/>
    <property type="match status" value="1"/>
</dbReference>
<feature type="region of interest" description="Disordered" evidence="1">
    <location>
        <begin position="26"/>
        <end position="46"/>
    </location>
</feature>
<evidence type="ECO:0000313" key="4">
    <source>
        <dbReference type="EMBL" id="ORZ33465.1"/>
    </source>
</evidence>
<dbReference type="PROSITE" id="PS50011">
    <property type="entry name" value="PROTEIN_KINASE_DOM"/>
    <property type="match status" value="1"/>
</dbReference>
<dbReference type="STRING" id="765915.A0A1Y2HG02"/>
<evidence type="ECO:0000259" key="3">
    <source>
        <dbReference type="PROSITE" id="PS50086"/>
    </source>
</evidence>
<gene>
    <name evidence="4" type="ORF">BCR44DRAFT_76683</name>
</gene>
<dbReference type="Gene3D" id="1.10.472.80">
    <property type="entry name" value="Ypt/Rab-GAP domain of gyp1p, domain 3"/>
    <property type="match status" value="1"/>
</dbReference>